<evidence type="ECO:0000256" key="8">
    <source>
        <dbReference type="SAM" id="Phobius"/>
    </source>
</evidence>
<proteinExistence type="predicted"/>
<keyword evidence="6 8" id="KW-0472">Membrane</keyword>
<feature type="transmembrane region" description="Helical" evidence="8">
    <location>
        <begin position="27"/>
        <end position="45"/>
    </location>
</feature>
<evidence type="ECO:0008006" key="10">
    <source>
        <dbReference type="Google" id="ProtNLM"/>
    </source>
</evidence>
<organism evidence="9">
    <name type="scientific">Salix viminalis</name>
    <name type="common">Common osier</name>
    <name type="synonym">Basket willow</name>
    <dbReference type="NCBI Taxonomy" id="40686"/>
    <lineage>
        <taxon>Eukaryota</taxon>
        <taxon>Viridiplantae</taxon>
        <taxon>Streptophyta</taxon>
        <taxon>Embryophyta</taxon>
        <taxon>Tracheophyta</taxon>
        <taxon>Spermatophyta</taxon>
        <taxon>Magnoliopsida</taxon>
        <taxon>eudicotyledons</taxon>
        <taxon>Gunneridae</taxon>
        <taxon>Pentapetalae</taxon>
        <taxon>rosids</taxon>
        <taxon>fabids</taxon>
        <taxon>Malpighiales</taxon>
        <taxon>Salicaceae</taxon>
        <taxon>Saliceae</taxon>
        <taxon>Salix</taxon>
    </lineage>
</organism>
<evidence type="ECO:0000313" key="9">
    <source>
        <dbReference type="EMBL" id="VFU49916.1"/>
    </source>
</evidence>
<accession>A0A6N2M8U6</accession>
<feature type="transmembrane region" description="Helical" evidence="8">
    <location>
        <begin position="81"/>
        <end position="114"/>
    </location>
</feature>
<protein>
    <recommendedName>
        <fullName evidence="10">Seipin</fullName>
    </recommendedName>
</protein>
<feature type="region of interest" description="Disordered" evidence="7">
    <location>
        <begin position="398"/>
        <end position="418"/>
    </location>
</feature>
<sequence>MKKEDNCNLIPKADWLTKIIHFYSDTIYNFIMTLLSPLIATLGIASDSYHRAEEAVDAVESGFLEAPSKFTHGATTLLRKIGFGIVGAVYVCVVMTVVMLLAAMLGVGLVHLWVEEPVFMRERIFFDYTDVNPTAGLTFGGLAGDGSIEKGLVGIPLGHTFHVSLALLMPESDHNRQIGMFQPSVLLNLSLVALLQLTAEVLSADGNVMAKSSQPCMLRFRSLPIRLARTFLMGVPLVLGISEETQKISIKMSQLRERHPRSKAIRVTLIPRAGTVYLPQLYEAEILLVSNLPWTKELVRNWKWTFSVWASIYIYITILVIILSCCRALVFPITAVNLSCNRDSAETEDTGESGDEAEDEKETSELWRKWQQRTRKRKAIVLHGEIVDGTECSSASITREDTSMAVDEEDIVDSESVG</sequence>
<feature type="compositionally biased region" description="Acidic residues" evidence="7">
    <location>
        <begin position="346"/>
        <end position="362"/>
    </location>
</feature>
<evidence type="ECO:0000256" key="2">
    <source>
        <dbReference type="ARBA" id="ARBA00022692"/>
    </source>
</evidence>
<evidence type="ECO:0000256" key="4">
    <source>
        <dbReference type="ARBA" id="ARBA00022989"/>
    </source>
</evidence>
<evidence type="ECO:0000256" key="3">
    <source>
        <dbReference type="ARBA" id="ARBA00022824"/>
    </source>
</evidence>
<keyword evidence="4 8" id="KW-1133">Transmembrane helix</keyword>
<dbReference type="GO" id="GO:0006629">
    <property type="term" value="P:lipid metabolic process"/>
    <property type="evidence" value="ECO:0007669"/>
    <property type="project" value="UniProtKB-KW"/>
</dbReference>
<dbReference type="Pfam" id="PF06775">
    <property type="entry name" value="Seipin"/>
    <property type="match status" value="1"/>
</dbReference>
<evidence type="ECO:0000256" key="7">
    <source>
        <dbReference type="SAM" id="MobiDB-lite"/>
    </source>
</evidence>
<reference evidence="9" key="1">
    <citation type="submission" date="2019-03" db="EMBL/GenBank/DDBJ databases">
        <authorList>
            <person name="Mank J."/>
            <person name="Almeida P."/>
        </authorList>
    </citation>
    <scope>NUCLEOTIDE SEQUENCE</scope>
    <source>
        <strain evidence="9">78183</strain>
    </source>
</reference>
<gene>
    <name evidence="9" type="ORF">SVIM_LOCUS330852</name>
</gene>
<keyword evidence="5" id="KW-0443">Lipid metabolism</keyword>
<dbReference type="InterPro" id="IPR009617">
    <property type="entry name" value="Seipin"/>
</dbReference>
<dbReference type="AlphaFoldDB" id="A0A6N2M8U6"/>
<feature type="compositionally biased region" description="Acidic residues" evidence="7">
    <location>
        <begin position="406"/>
        <end position="418"/>
    </location>
</feature>
<comment type="subcellular location">
    <subcellularLocation>
        <location evidence="1">Endoplasmic reticulum membrane</location>
        <topology evidence="1">Multi-pass membrane protein</topology>
    </subcellularLocation>
</comment>
<dbReference type="EMBL" id="CAADRP010001717">
    <property type="protein sequence ID" value="VFU49916.1"/>
    <property type="molecule type" value="Genomic_DNA"/>
</dbReference>
<keyword evidence="2 8" id="KW-0812">Transmembrane</keyword>
<feature type="transmembrane region" description="Helical" evidence="8">
    <location>
        <begin position="302"/>
        <end position="323"/>
    </location>
</feature>
<dbReference type="PANTHER" id="PTHR21212">
    <property type="entry name" value="BERNARDINELLI-SEIP CONGENITAL LIPODYSTROPHY 2 HOMOLOG BSCL2 PROTEIN"/>
    <property type="match status" value="1"/>
</dbReference>
<dbReference type="PANTHER" id="PTHR21212:SF5">
    <property type="entry name" value="SEIPIN-1"/>
    <property type="match status" value="1"/>
</dbReference>
<keyword evidence="3" id="KW-0256">Endoplasmic reticulum</keyword>
<evidence type="ECO:0000256" key="1">
    <source>
        <dbReference type="ARBA" id="ARBA00004477"/>
    </source>
</evidence>
<feature type="region of interest" description="Disordered" evidence="7">
    <location>
        <begin position="342"/>
        <end position="365"/>
    </location>
</feature>
<name>A0A6N2M8U6_SALVM</name>
<dbReference type="CDD" id="cd23995">
    <property type="entry name" value="Seipin_BSCL2_like"/>
    <property type="match status" value="1"/>
</dbReference>
<evidence type="ECO:0000256" key="5">
    <source>
        <dbReference type="ARBA" id="ARBA00023098"/>
    </source>
</evidence>
<dbReference type="GO" id="GO:0005789">
    <property type="term" value="C:endoplasmic reticulum membrane"/>
    <property type="evidence" value="ECO:0007669"/>
    <property type="project" value="UniProtKB-SubCell"/>
</dbReference>
<evidence type="ECO:0000256" key="6">
    <source>
        <dbReference type="ARBA" id="ARBA00023136"/>
    </source>
</evidence>
<dbReference type="GO" id="GO:0140042">
    <property type="term" value="P:lipid droplet formation"/>
    <property type="evidence" value="ECO:0007669"/>
    <property type="project" value="UniProtKB-ARBA"/>
</dbReference>